<evidence type="ECO:0000256" key="5">
    <source>
        <dbReference type="ARBA" id="ARBA00023136"/>
    </source>
</evidence>
<keyword evidence="3 6" id="KW-0812">Transmembrane</keyword>
<accession>A0A6N8FP59</accession>
<comment type="subcellular location">
    <subcellularLocation>
        <location evidence="1">Cell membrane</location>
        <topology evidence="1">Multi-pass membrane protein</topology>
    </subcellularLocation>
</comment>
<gene>
    <name evidence="8" type="ORF">GMD78_12730</name>
</gene>
<dbReference type="RefSeq" id="WP_155669217.1">
    <property type="nucleotide sequence ID" value="NZ_WOCA01000010.1"/>
</dbReference>
<dbReference type="Proteomes" id="UP000469125">
    <property type="component" value="Unassembled WGS sequence"/>
</dbReference>
<keyword evidence="9" id="KW-1185">Reference proteome</keyword>
<feature type="transmembrane region" description="Helical" evidence="6">
    <location>
        <begin position="52"/>
        <end position="73"/>
    </location>
</feature>
<organism evidence="8 9">
    <name type="scientific">Ornithinibacillus caprae</name>
    <dbReference type="NCBI Taxonomy" id="2678566"/>
    <lineage>
        <taxon>Bacteria</taxon>
        <taxon>Bacillati</taxon>
        <taxon>Bacillota</taxon>
        <taxon>Bacilli</taxon>
        <taxon>Bacillales</taxon>
        <taxon>Bacillaceae</taxon>
        <taxon>Ornithinibacillus</taxon>
    </lineage>
</organism>
<name>A0A6N8FP59_9BACI</name>
<evidence type="ECO:0000313" key="9">
    <source>
        <dbReference type="Proteomes" id="UP000469125"/>
    </source>
</evidence>
<comment type="caution">
    <text evidence="8">The sequence shown here is derived from an EMBL/GenBank/DDBJ whole genome shotgun (WGS) entry which is preliminary data.</text>
</comment>
<sequence length="176" mass="19742">MNKEPSKNASLKTRLFAFLLDYLLIILYGVLVIGTVSVFFRPLMTSLFTESVVTAQLTGFLMMTLPVSLYFIIGECSKRQGTWGKQKVGIRVVDRQGNRIGFVRSVLRTGVKFLPWELAHFGVYRLMLPTILSDSTVLIILTSVNVAILIYVLMPLTNPSRKSVYDFVAGTEVVRS</sequence>
<evidence type="ECO:0000256" key="2">
    <source>
        <dbReference type="ARBA" id="ARBA00022475"/>
    </source>
</evidence>
<evidence type="ECO:0000256" key="3">
    <source>
        <dbReference type="ARBA" id="ARBA00022692"/>
    </source>
</evidence>
<feature type="transmembrane region" description="Helical" evidence="6">
    <location>
        <begin position="135"/>
        <end position="154"/>
    </location>
</feature>
<reference evidence="8 9" key="1">
    <citation type="submission" date="2019-11" db="EMBL/GenBank/DDBJ databases">
        <authorList>
            <person name="Li X."/>
        </authorList>
    </citation>
    <scope>NUCLEOTIDE SEQUENCE [LARGE SCALE GENOMIC DNA]</scope>
    <source>
        <strain evidence="8 9">L9</strain>
    </source>
</reference>
<keyword evidence="2" id="KW-1003">Cell membrane</keyword>
<keyword evidence="4 6" id="KW-1133">Transmembrane helix</keyword>
<evidence type="ECO:0000259" key="7">
    <source>
        <dbReference type="Pfam" id="PF06271"/>
    </source>
</evidence>
<evidence type="ECO:0000313" key="8">
    <source>
        <dbReference type="EMBL" id="MUK89238.1"/>
    </source>
</evidence>
<dbReference type="AlphaFoldDB" id="A0A6N8FP59"/>
<keyword evidence="5 6" id="KW-0472">Membrane</keyword>
<evidence type="ECO:0000256" key="1">
    <source>
        <dbReference type="ARBA" id="ARBA00004651"/>
    </source>
</evidence>
<dbReference type="EMBL" id="WOCA01000010">
    <property type="protein sequence ID" value="MUK89238.1"/>
    <property type="molecule type" value="Genomic_DNA"/>
</dbReference>
<dbReference type="GO" id="GO:0005886">
    <property type="term" value="C:plasma membrane"/>
    <property type="evidence" value="ECO:0007669"/>
    <property type="project" value="UniProtKB-SubCell"/>
</dbReference>
<evidence type="ECO:0000256" key="4">
    <source>
        <dbReference type="ARBA" id="ARBA00022989"/>
    </source>
</evidence>
<dbReference type="PANTHER" id="PTHR36115">
    <property type="entry name" value="PROLINE-RICH ANTIGEN HOMOLOG-RELATED"/>
    <property type="match status" value="1"/>
</dbReference>
<dbReference type="InterPro" id="IPR051791">
    <property type="entry name" value="Pra-immunoreactive"/>
</dbReference>
<protein>
    <submittedName>
        <fullName evidence="8">RDD family protein</fullName>
    </submittedName>
</protein>
<feature type="transmembrane region" description="Helical" evidence="6">
    <location>
        <begin position="15"/>
        <end position="40"/>
    </location>
</feature>
<feature type="domain" description="RDD" evidence="7">
    <location>
        <begin position="9"/>
        <end position="170"/>
    </location>
</feature>
<dbReference type="Pfam" id="PF06271">
    <property type="entry name" value="RDD"/>
    <property type="match status" value="1"/>
</dbReference>
<dbReference type="InterPro" id="IPR010432">
    <property type="entry name" value="RDD"/>
</dbReference>
<proteinExistence type="predicted"/>
<evidence type="ECO:0000256" key="6">
    <source>
        <dbReference type="SAM" id="Phobius"/>
    </source>
</evidence>